<keyword evidence="10" id="KW-1185">Reference proteome</keyword>
<evidence type="ECO:0000256" key="3">
    <source>
        <dbReference type="ARBA" id="ARBA00022475"/>
    </source>
</evidence>
<evidence type="ECO:0000256" key="1">
    <source>
        <dbReference type="ARBA" id="ARBA00004196"/>
    </source>
</evidence>
<keyword evidence="3" id="KW-1003">Cell membrane</keyword>
<organism evidence="9 10">
    <name type="scientific">Aquitalea magnusonii</name>
    <dbReference type="NCBI Taxonomy" id="332411"/>
    <lineage>
        <taxon>Bacteria</taxon>
        <taxon>Pseudomonadati</taxon>
        <taxon>Pseudomonadota</taxon>
        <taxon>Betaproteobacteria</taxon>
        <taxon>Neisseriales</taxon>
        <taxon>Chromobacteriaceae</taxon>
        <taxon>Aquitalea</taxon>
    </lineage>
</organism>
<feature type="transmembrane region" description="Helical" evidence="7">
    <location>
        <begin position="368"/>
        <end position="387"/>
    </location>
</feature>
<evidence type="ECO:0000256" key="5">
    <source>
        <dbReference type="ARBA" id="ARBA00022989"/>
    </source>
</evidence>
<keyword evidence="6 7" id="KW-0472">Membrane</keyword>
<sequence length="712" mass="79345">MAHVCKLIQLPLIDSFDRWIYDQRLQFSFSNKPDLRIVIVDIDEASLEQEGHWPWPRRRLAQLINTLFDTYHAKTLGMDMVFAESDDSSGLHSLQQLAHGSLSQDIAFQRNLASLAPSLNDDQLFANALARHDVVLGYYFTGTTRRHGLLPAPLFQDTQANMPSWSSNVAQGYGANLPLLQMAAAGAGHFNPLVDADGQTRRVSLLTQYSGGYYPPLSFVVFQHATASKQSQLIWPADAPQPEALQTGSYTLPMDEQTAVLIPYRGPAGSFPYVSAADILNRKIKISQLANKIILLGSTSPGLQDLRATPAGQLYPGVEIHANLIAGMLDNALPQQPQWVAGANLILLLALLLLCLYLLPSCSLLQSALLAATLLLPLLAADSMLWLKLHIAWPSAAPIVFITLVSSWHAGYGYFTEYRSKRQLGKLFGKYIPPALVEKMQDDPKSYKMHGQNKELSVMFTDIRGFTSLAEHMPAEELGRLLNRLMDLQTKVINQHLGTIDKFIGDAVMAFWNAPLDDPAHARHAIDAALELQEAMKHFNQQNTLQGLPELQIGIGINTGPAVVGDMGSSLRRAYTAIGDSVNLAARLEGQTKNYNVPILIGETTASRLADEIDLLELDRLRVKGKQKPTRVFWPVDQTTRQCKNWRKIKEKHQKAIDAYYKADWKQAILLFEELDNEKYYPLAKHYLSHIHTLSTDTKNTKWNGITDAMQK</sequence>
<feature type="transmembrane region" description="Helical" evidence="7">
    <location>
        <begin position="393"/>
        <end position="415"/>
    </location>
</feature>
<proteinExistence type="inferred from homology"/>
<dbReference type="InterPro" id="IPR029787">
    <property type="entry name" value="Nucleotide_cyclase"/>
</dbReference>
<gene>
    <name evidence="9" type="ORF">DFR38_11611</name>
</gene>
<dbReference type="SUPFAM" id="SSF55073">
    <property type="entry name" value="Nucleotide cyclase"/>
    <property type="match status" value="1"/>
</dbReference>
<dbReference type="InterPro" id="IPR001054">
    <property type="entry name" value="A/G_cyclase"/>
</dbReference>
<keyword evidence="4 7" id="KW-0812">Transmembrane</keyword>
<dbReference type="EMBL" id="QJKC01000016">
    <property type="protein sequence ID" value="PXX42901.1"/>
    <property type="molecule type" value="Genomic_DNA"/>
</dbReference>
<evidence type="ECO:0000256" key="2">
    <source>
        <dbReference type="ARBA" id="ARBA00005381"/>
    </source>
</evidence>
<dbReference type="FunFam" id="3.30.70.1230:FF:000016">
    <property type="entry name" value="Adenylate/guanylate cyclase domain-containing protein"/>
    <property type="match status" value="1"/>
</dbReference>
<dbReference type="SMART" id="SM00044">
    <property type="entry name" value="CYCc"/>
    <property type="match status" value="1"/>
</dbReference>
<dbReference type="PROSITE" id="PS50125">
    <property type="entry name" value="GUANYLATE_CYCLASE_2"/>
    <property type="match status" value="1"/>
</dbReference>
<evidence type="ECO:0000256" key="4">
    <source>
        <dbReference type="ARBA" id="ARBA00022692"/>
    </source>
</evidence>
<feature type="transmembrane region" description="Helical" evidence="7">
    <location>
        <begin position="339"/>
        <end position="359"/>
    </location>
</feature>
<evidence type="ECO:0000256" key="6">
    <source>
        <dbReference type="ARBA" id="ARBA00023136"/>
    </source>
</evidence>
<evidence type="ECO:0000313" key="10">
    <source>
        <dbReference type="Proteomes" id="UP000248395"/>
    </source>
</evidence>
<evidence type="ECO:0000313" key="9">
    <source>
        <dbReference type="EMBL" id="PXX42901.1"/>
    </source>
</evidence>
<reference evidence="9 10" key="1">
    <citation type="submission" date="2018-05" db="EMBL/GenBank/DDBJ databases">
        <title>Genomic Encyclopedia of Type Strains, Phase IV (KMG-IV): sequencing the most valuable type-strain genomes for metagenomic binning, comparative biology and taxonomic classification.</title>
        <authorList>
            <person name="Goeker M."/>
        </authorList>
    </citation>
    <scope>NUCLEOTIDE SEQUENCE [LARGE SCALE GENOMIC DNA]</scope>
    <source>
        <strain evidence="9 10">DSM 25134</strain>
    </source>
</reference>
<evidence type="ECO:0000256" key="7">
    <source>
        <dbReference type="SAM" id="Phobius"/>
    </source>
</evidence>
<dbReference type="Pfam" id="PF00211">
    <property type="entry name" value="Guanylate_cyc"/>
    <property type="match status" value="1"/>
</dbReference>
<keyword evidence="5 7" id="KW-1133">Transmembrane helix</keyword>
<dbReference type="SMART" id="SM01080">
    <property type="entry name" value="CHASE2"/>
    <property type="match status" value="1"/>
</dbReference>
<comment type="subcellular location">
    <subcellularLocation>
        <location evidence="1">Cell envelope</location>
    </subcellularLocation>
</comment>
<dbReference type="Gene3D" id="3.30.70.1230">
    <property type="entry name" value="Nucleotide cyclase"/>
    <property type="match status" value="1"/>
</dbReference>
<dbReference type="InterPro" id="IPR007890">
    <property type="entry name" value="CHASE2"/>
</dbReference>
<dbReference type="GO" id="GO:0006171">
    <property type="term" value="P:cAMP biosynthetic process"/>
    <property type="evidence" value="ECO:0007669"/>
    <property type="project" value="TreeGrafter"/>
</dbReference>
<name>A0A318J2T6_9NEIS</name>
<dbReference type="InterPro" id="IPR050697">
    <property type="entry name" value="Adenylyl/Guanylyl_Cyclase_3/4"/>
</dbReference>
<dbReference type="CDD" id="cd07302">
    <property type="entry name" value="CHD"/>
    <property type="match status" value="1"/>
</dbReference>
<comment type="similarity">
    <text evidence="2">Belongs to the adenylyl cyclase class-3 family.</text>
</comment>
<protein>
    <submittedName>
        <fullName evidence="9">Adenylate cyclase</fullName>
    </submittedName>
</protein>
<dbReference type="Pfam" id="PF05226">
    <property type="entry name" value="CHASE2"/>
    <property type="match status" value="1"/>
</dbReference>
<comment type="caution">
    <text evidence="9">The sequence shown here is derived from an EMBL/GenBank/DDBJ whole genome shotgun (WGS) entry which is preliminary data.</text>
</comment>
<dbReference type="AlphaFoldDB" id="A0A318J2T6"/>
<feature type="domain" description="Guanylate cyclase" evidence="8">
    <location>
        <begin position="457"/>
        <end position="589"/>
    </location>
</feature>
<dbReference type="Proteomes" id="UP000248395">
    <property type="component" value="Unassembled WGS sequence"/>
</dbReference>
<evidence type="ECO:0000259" key="8">
    <source>
        <dbReference type="PROSITE" id="PS50125"/>
    </source>
</evidence>
<accession>A0A318J2T6</accession>
<dbReference type="GO" id="GO:0035556">
    <property type="term" value="P:intracellular signal transduction"/>
    <property type="evidence" value="ECO:0007669"/>
    <property type="project" value="InterPro"/>
</dbReference>
<dbReference type="PANTHER" id="PTHR43081:SF1">
    <property type="entry name" value="ADENYLATE CYCLASE, TERMINAL-DIFFERENTIATION SPECIFIC"/>
    <property type="match status" value="1"/>
</dbReference>
<dbReference type="GO" id="GO:0004016">
    <property type="term" value="F:adenylate cyclase activity"/>
    <property type="evidence" value="ECO:0007669"/>
    <property type="project" value="UniProtKB-ARBA"/>
</dbReference>
<dbReference type="GO" id="GO:0030313">
    <property type="term" value="C:cell envelope"/>
    <property type="evidence" value="ECO:0007669"/>
    <property type="project" value="UniProtKB-SubCell"/>
</dbReference>
<dbReference type="PANTHER" id="PTHR43081">
    <property type="entry name" value="ADENYLATE CYCLASE, TERMINAL-DIFFERENTIATION SPECIFIC-RELATED"/>
    <property type="match status" value="1"/>
</dbReference>